<gene>
    <name evidence="1" type="ORF">S01H1_08227</name>
</gene>
<dbReference type="EMBL" id="BARS01004226">
    <property type="protein sequence ID" value="GAF74888.1"/>
    <property type="molecule type" value="Genomic_DNA"/>
</dbReference>
<name>X0S1E0_9ZZZZ</name>
<evidence type="ECO:0000313" key="1">
    <source>
        <dbReference type="EMBL" id="GAF74888.1"/>
    </source>
</evidence>
<organism evidence="1">
    <name type="scientific">marine sediment metagenome</name>
    <dbReference type="NCBI Taxonomy" id="412755"/>
    <lineage>
        <taxon>unclassified sequences</taxon>
        <taxon>metagenomes</taxon>
        <taxon>ecological metagenomes</taxon>
    </lineage>
</organism>
<proteinExistence type="predicted"/>
<sequence>VSLATGTIYGDLCDCQVVPVDIQIAWKKK</sequence>
<dbReference type="AlphaFoldDB" id="X0S1E0"/>
<reference evidence="1" key="1">
    <citation type="journal article" date="2014" name="Front. Microbiol.">
        <title>High frequency of phylogenetically diverse reductive dehalogenase-homologous genes in deep subseafloor sedimentary metagenomes.</title>
        <authorList>
            <person name="Kawai M."/>
            <person name="Futagami T."/>
            <person name="Toyoda A."/>
            <person name="Takaki Y."/>
            <person name="Nishi S."/>
            <person name="Hori S."/>
            <person name="Arai W."/>
            <person name="Tsubouchi T."/>
            <person name="Morono Y."/>
            <person name="Uchiyama I."/>
            <person name="Ito T."/>
            <person name="Fujiyama A."/>
            <person name="Inagaki F."/>
            <person name="Takami H."/>
        </authorList>
    </citation>
    <scope>NUCLEOTIDE SEQUENCE</scope>
    <source>
        <strain evidence="1">Expedition CK06-06</strain>
    </source>
</reference>
<comment type="caution">
    <text evidence="1">The sequence shown here is derived from an EMBL/GenBank/DDBJ whole genome shotgun (WGS) entry which is preliminary data.</text>
</comment>
<feature type="non-terminal residue" evidence="1">
    <location>
        <position position="1"/>
    </location>
</feature>
<protein>
    <submittedName>
        <fullName evidence="1">Uncharacterized protein</fullName>
    </submittedName>
</protein>
<accession>X0S1E0</accession>